<dbReference type="GO" id="GO:0004803">
    <property type="term" value="F:transposase activity"/>
    <property type="evidence" value="ECO:0007669"/>
    <property type="project" value="InterPro"/>
</dbReference>
<protein>
    <submittedName>
        <fullName evidence="1">Transposase IS3/IS911</fullName>
    </submittedName>
</protein>
<proteinExistence type="predicted"/>
<comment type="caution">
    <text evidence="1">The sequence shown here is derived from an EMBL/GenBank/DDBJ whole genome shotgun (WGS) entry which is preliminary data.</text>
</comment>
<dbReference type="InterPro" id="IPR002514">
    <property type="entry name" value="Transposase_8"/>
</dbReference>
<dbReference type="Pfam" id="PF01527">
    <property type="entry name" value="HTH_Tnp_1"/>
    <property type="match status" value="1"/>
</dbReference>
<dbReference type="GO" id="GO:0003677">
    <property type="term" value="F:DNA binding"/>
    <property type="evidence" value="ECO:0007669"/>
    <property type="project" value="InterPro"/>
</dbReference>
<evidence type="ECO:0000313" key="2">
    <source>
        <dbReference type="Proteomes" id="UP000195221"/>
    </source>
</evidence>
<reference evidence="1 2" key="1">
    <citation type="submission" date="2017-03" db="EMBL/GenBank/DDBJ databases">
        <title>Genome analysis of strain PAMC 26577.</title>
        <authorList>
            <person name="Oh H.-M."/>
            <person name="Yang J.-A."/>
        </authorList>
    </citation>
    <scope>NUCLEOTIDE SEQUENCE [LARGE SCALE GENOMIC DNA]</scope>
    <source>
        <strain evidence="1 2">PAMC 26577</strain>
    </source>
</reference>
<sequence length="156" mass="16906">MIGQKRDGRREYDEEARDELIHLCLNRGVSIARTAMEHDINPNLLRTWVTQYRQRQAATESVAKVSEVSDEAMIDIAVPAALTMSYNDHAAPFVAVAHAATPPSAAPPPMTMSLALHVRLSNGVELELGSSIATIDELTTVVQILGRLPCSGSTKS</sequence>
<organism evidence="1 2">
    <name type="scientific">Caballeronia sordidicola</name>
    <name type="common">Burkholderia sordidicola</name>
    <dbReference type="NCBI Taxonomy" id="196367"/>
    <lineage>
        <taxon>Bacteria</taxon>
        <taxon>Pseudomonadati</taxon>
        <taxon>Pseudomonadota</taxon>
        <taxon>Betaproteobacteria</taxon>
        <taxon>Burkholderiales</taxon>
        <taxon>Burkholderiaceae</taxon>
        <taxon>Caballeronia</taxon>
    </lineage>
</organism>
<accession>A0A242MBF8</accession>
<dbReference type="GO" id="GO:0006313">
    <property type="term" value="P:DNA transposition"/>
    <property type="evidence" value="ECO:0007669"/>
    <property type="project" value="InterPro"/>
</dbReference>
<dbReference type="SUPFAM" id="SSF46689">
    <property type="entry name" value="Homeodomain-like"/>
    <property type="match status" value="1"/>
</dbReference>
<dbReference type="InterPro" id="IPR009057">
    <property type="entry name" value="Homeodomain-like_sf"/>
</dbReference>
<dbReference type="AlphaFoldDB" id="A0A242MBF8"/>
<gene>
    <name evidence="1" type="ORF">PAMC26577_34815</name>
</gene>
<evidence type="ECO:0000313" key="1">
    <source>
        <dbReference type="EMBL" id="OTP68073.1"/>
    </source>
</evidence>
<dbReference type="Proteomes" id="UP000195221">
    <property type="component" value="Unassembled WGS sequence"/>
</dbReference>
<dbReference type="EMBL" id="NBTZ01000140">
    <property type="protein sequence ID" value="OTP68073.1"/>
    <property type="molecule type" value="Genomic_DNA"/>
</dbReference>
<name>A0A242MBF8_CABSO</name>